<dbReference type="InterPro" id="IPR050557">
    <property type="entry name" value="RTX_toxin/Mannuronan_C5-epim"/>
</dbReference>
<dbReference type="InterPro" id="IPR011044">
    <property type="entry name" value="Quino_amine_DH_bsu"/>
</dbReference>
<dbReference type="PANTHER" id="PTHR38340">
    <property type="entry name" value="S-LAYER PROTEIN"/>
    <property type="match status" value="1"/>
</dbReference>
<sequence length="600" mass="62744">MTSTAQSGYLETTLASNNPNYDPQLLDPYVQLAWGIAIRPAGFGGHFWVNNSATGTVTEYVGDVRGIPIYQDALKVVDIPFAPGNPFEVSGPTGQVFNGSNEFVITQDHPNGEITAASKFIFVTTDGSITAWTERKNPDGTFDWPSEAEIVINQFGSAIYYGVAITDFEQNNRLYAVDFDDTPSIQVYDGNFQDISDQVQFTNPFAVEGYAAYNIQTLGDSLYVTYAQPLPDVPGDELVGPGLGKLAQFDFDGNLIATWDDGGLLNAPWGLAIAPADFGEFSNTLLVTNFGDGTIVAFDQTTRQPLGYLEDPKGDPIAIPGIWGILFGNGASLGETNHLYYAAGPDTGPNAGDGLFGKIQPADTVTTFPGGDSTFSGNDQDDLFQIGGDNNLILAGEGNNTVTARGVNQTVYAGSGNDIISIGSGIVYAGEGTNFVATSNGVTTIYAGAGDDTLNAVRGNTTIYAGDGANTVITGAGDDLIYAGAGDDVIHAGAGTNTIYLGEGNNSITSVGNDTIYAGSGIDTWTLSPGEGVATIFGFGSNDKINLSGFNSDFTGALTAADLSLEQVGTDAVIKITATDDVLAILKWTQVNAISSSNFQ</sequence>
<dbReference type="NCBIfam" id="TIGR03118">
    <property type="entry name" value="PEPCTERM_chp_1"/>
    <property type="match status" value="1"/>
</dbReference>
<dbReference type="PANTHER" id="PTHR38340:SF1">
    <property type="entry name" value="S-LAYER PROTEIN"/>
    <property type="match status" value="1"/>
</dbReference>
<dbReference type="InterPro" id="IPR011049">
    <property type="entry name" value="Serralysin-like_metalloprot_C"/>
</dbReference>
<name>A0AA97ADZ3_9CYAN</name>
<accession>A0AA97ADZ3</accession>
<reference evidence="3" key="1">
    <citation type="submission" date="2020-05" db="EMBL/GenBank/DDBJ databases">
        <authorList>
            <person name="Zhu T."/>
            <person name="Keshari N."/>
            <person name="Lu X."/>
        </authorList>
    </citation>
    <scope>NUCLEOTIDE SEQUENCE</scope>
    <source>
        <strain evidence="3">NK1-12</strain>
    </source>
</reference>
<dbReference type="InterPro" id="IPR001343">
    <property type="entry name" value="Hemolysn_Ca-bd"/>
</dbReference>
<gene>
    <name evidence="3" type="ORF">HJG54_00100</name>
</gene>
<dbReference type="Gene3D" id="2.160.20.160">
    <property type="match status" value="1"/>
</dbReference>
<dbReference type="EMBL" id="CP053586">
    <property type="protein sequence ID" value="WNZ21420.1"/>
    <property type="molecule type" value="Genomic_DNA"/>
</dbReference>
<dbReference type="AlphaFoldDB" id="A0AA97ADZ3"/>
<dbReference type="GO" id="GO:0005576">
    <property type="term" value="C:extracellular region"/>
    <property type="evidence" value="ECO:0007669"/>
    <property type="project" value="UniProtKB-SubCell"/>
</dbReference>
<keyword evidence="2" id="KW-0964">Secreted</keyword>
<dbReference type="RefSeq" id="WP_316432650.1">
    <property type="nucleotide sequence ID" value="NZ_CP053586.1"/>
</dbReference>
<comment type="subcellular location">
    <subcellularLocation>
        <location evidence="1">Secreted</location>
    </subcellularLocation>
</comment>
<evidence type="ECO:0000313" key="3">
    <source>
        <dbReference type="EMBL" id="WNZ21420.1"/>
    </source>
</evidence>
<dbReference type="InterPro" id="IPR017549">
    <property type="entry name" value="APMV_L690"/>
</dbReference>
<dbReference type="Pfam" id="PF00353">
    <property type="entry name" value="HemolysinCabind"/>
    <property type="match status" value="3"/>
</dbReference>
<dbReference type="PRINTS" id="PR00313">
    <property type="entry name" value="CABNDNGRPT"/>
</dbReference>
<dbReference type="SUPFAM" id="SSF50969">
    <property type="entry name" value="YVTN repeat-like/Quinoprotein amine dehydrogenase"/>
    <property type="match status" value="1"/>
</dbReference>
<protein>
    <submittedName>
        <fullName evidence="3">TIGR03118 family protein</fullName>
    </submittedName>
</protein>
<dbReference type="SUPFAM" id="SSF51120">
    <property type="entry name" value="beta-Roll"/>
    <property type="match status" value="2"/>
</dbReference>
<dbReference type="GO" id="GO:0005509">
    <property type="term" value="F:calcium ion binding"/>
    <property type="evidence" value="ECO:0007669"/>
    <property type="project" value="InterPro"/>
</dbReference>
<evidence type="ECO:0000256" key="1">
    <source>
        <dbReference type="ARBA" id="ARBA00004613"/>
    </source>
</evidence>
<evidence type="ECO:0000256" key="2">
    <source>
        <dbReference type="ARBA" id="ARBA00022525"/>
    </source>
</evidence>
<organism evidence="3">
    <name type="scientific">Leptolyngbya sp. NK1-12</name>
    <dbReference type="NCBI Taxonomy" id="2547451"/>
    <lineage>
        <taxon>Bacteria</taxon>
        <taxon>Bacillati</taxon>
        <taxon>Cyanobacteriota</taxon>
        <taxon>Cyanophyceae</taxon>
        <taxon>Leptolyngbyales</taxon>
        <taxon>Leptolyngbyaceae</taxon>
        <taxon>Leptolyngbya group</taxon>
        <taxon>Leptolyngbya</taxon>
    </lineage>
</organism>
<proteinExistence type="predicted"/>